<proteinExistence type="predicted"/>
<reference evidence="1 2" key="1">
    <citation type="submission" date="2017-09" db="EMBL/GenBank/DDBJ databases">
        <title>Large-scale bioinformatics analysis of Bacillus genomes uncovers conserved roles of natural products in bacterial physiology.</title>
        <authorList>
            <consortium name="Agbiome Team Llc"/>
            <person name="Bleich R.M."/>
            <person name="Grubbs K.J."/>
            <person name="Santa Maria K.C."/>
            <person name="Allen S.E."/>
            <person name="Farag S."/>
            <person name="Shank E.A."/>
            <person name="Bowers A."/>
        </authorList>
    </citation>
    <scope>NUCLEOTIDE SEQUENCE [LARGE SCALE GENOMIC DNA]</scope>
    <source>
        <strain evidence="1 2">AFS065400</strain>
    </source>
</reference>
<protein>
    <submittedName>
        <fullName evidence="1">Uncharacterized protein</fullName>
    </submittedName>
</protein>
<dbReference type="EMBL" id="NVCO01000092">
    <property type="protein sequence ID" value="PFT38716.1"/>
    <property type="molecule type" value="Genomic_DNA"/>
</dbReference>
<gene>
    <name evidence="1" type="ORF">COK72_25265</name>
</gene>
<accession>A0A9X7AIW1</accession>
<dbReference type="Proteomes" id="UP000226106">
    <property type="component" value="Unassembled WGS sequence"/>
</dbReference>
<evidence type="ECO:0000313" key="1">
    <source>
        <dbReference type="EMBL" id="PFT38716.1"/>
    </source>
</evidence>
<dbReference type="AlphaFoldDB" id="A0A9X7AIW1"/>
<name>A0A9X7AIW1_BACTU</name>
<evidence type="ECO:0000313" key="2">
    <source>
        <dbReference type="Proteomes" id="UP000226106"/>
    </source>
</evidence>
<organism evidence="1 2">
    <name type="scientific">Bacillus thuringiensis</name>
    <dbReference type="NCBI Taxonomy" id="1428"/>
    <lineage>
        <taxon>Bacteria</taxon>
        <taxon>Bacillati</taxon>
        <taxon>Bacillota</taxon>
        <taxon>Bacilli</taxon>
        <taxon>Bacillales</taxon>
        <taxon>Bacillaceae</taxon>
        <taxon>Bacillus</taxon>
        <taxon>Bacillus cereus group</taxon>
    </lineage>
</organism>
<sequence length="61" mass="7499">MNYLTFFLHARNISENTVYSSLSNDSFGRYSKESFFICTSLYRTRFRYFFAIYYVFFTKHV</sequence>
<comment type="caution">
    <text evidence="1">The sequence shown here is derived from an EMBL/GenBank/DDBJ whole genome shotgun (WGS) entry which is preliminary data.</text>
</comment>